<evidence type="ECO:0000313" key="2">
    <source>
        <dbReference type="Proteomes" id="UP001604336"/>
    </source>
</evidence>
<reference evidence="2" key="1">
    <citation type="submission" date="2024-07" db="EMBL/GenBank/DDBJ databases">
        <title>Two chromosome-level genome assemblies of Korean endemic species Abeliophyllum distichum and Forsythia ovata (Oleaceae).</title>
        <authorList>
            <person name="Jang H."/>
        </authorList>
    </citation>
    <scope>NUCLEOTIDE SEQUENCE [LARGE SCALE GENOMIC DNA]</scope>
</reference>
<name>A0ABD1VX23_9LAMI</name>
<proteinExistence type="predicted"/>
<accession>A0ABD1VX23</accession>
<dbReference type="AlphaFoldDB" id="A0ABD1VX23"/>
<protein>
    <submittedName>
        <fullName evidence="1">Uncharacterized protein</fullName>
    </submittedName>
</protein>
<sequence>MLNVSRSFIQRKHGLAVGPPTWDSANSQPISLLHPKEAWPRCLALLPGTRPIRSPSPSFIQRKHGLAVGPPTWDSANLQPISFLHPKEAWPRCLALPPGTRPIRSPSPSFIQRKHGLAVGLPTWDSANSQPISFLHPKEVWPRYLTLPPGTRPIRSPPPGLGNRLASPIIVSPAHQAQIKARRSHKCPPRTLWDSLYLRKFKNKPGHYTKSSTPY</sequence>
<dbReference type="EMBL" id="JBFOLK010000001">
    <property type="protein sequence ID" value="KAL2541951.1"/>
    <property type="molecule type" value="Genomic_DNA"/>
</dbReference>
<organism evidence="1 2">
    <name type="scientific">Abeliophyllum distichum</name>
    <dbReference type="NCBI Taxonomy" id="126358"/>
    <lineage>
        <taxon>Eukaryota</taxon>
        <taxon>Viridiplantae</taxon>
        <taxon>Streptophyta</taxon>
        <taxon>Embryophyta</taxon>
        <taxon>Tracheophyta</taxon>
        <taxon>Spermatophyta</taxon>
        <taxon>Magnoliopsida</taxon>
        <taxon>eudicotyledons</taxon>
        <taxon>Gunneridae</taxon>
        <taxon>Pentapetalae</taxon>
        <taxon>asterids</taxon>
        <taxon>lamiids</taxon>
        <taxon>Lamiales</taxon>
        <taxon>Oleaceae</taxon>
        <taxon>Forsythieae</taxon>
        <taxon>Abeliophyllum</taxon>
    </lineage>
</organism>
<keyword evidence="2" id="KW-1185">Reference proteome</keyword>
<dbReference type="Proteomes" id="UP001604336">
    <property type="component" value="Unassembled WGS sequence"/>
</dbReference>
<gene>
    <name evidence="1" type="ORF">Adt_02929</name>
</gene>
<comment type="caution">
    <text evidence="1">The sequence shown here is derived from an EMBL/GenBank/DDBJ whole genome shotgun (WGS) entry which is preliminary data.</text>
</comment>
<evidence type="ECO:0000313" key="1">
    <source>
        <dbReference type="EMBL" id="KAL2541951.1"/>
    </source>
</evidence>